<reference evidence="19" key="1">
    <citation type="submission" date="2015-09" db="EMBL/GenBank/DDBJ databases">
        <title>Prevalence of NDMs in South Africa.</title>
        <authorList>
            <person name="Osei Sekyere J."/>
            <person name="Govinden U."/>
            <person name="Essack S."/>
            <person name="Haldorsen B."/>
            <person name="Samuelsen O."/>
            <person name="Aasnaes B."/>
            <person name="Sundsfjord A."/>
        </authorList>
    </citation>
    <scope>NUCLEOTIDE SEQUENCE [LARGE SCALE GENOMIC DNA]</scope>
    <source>
        <strain evidence="19">ST62:944112508</strain>
    </source>
</reference>
<feature type="signal peptide" evidence="5">
    <location>
        <begin position="1"/>
        <end position="24"/>
    </location>
</feature>
<reference evidence="10" key="10">
    <citation type="submission" date="2023-05" db="EMBL/GenBank/DDBJ databases">
        <authorList>
            <consortium name="Clinical and Environmental Microbiology Branch: Whole genome sequencing antimicrobial resistance pathogens in the healthcare setting"/>
        </authorList>
    </citation>
    <scope>NUCLEOTIDE SEQUENCE</scope>
    <source>
        <strain evidence="9">2021DK-00049</strain>
        <strain evidence="12">2023GN-00102</strain>
        <strain evidence="10">2023GN-00287</strain>
        <strain evidence="11">Whole organism</strain>
    </source>
</reference>
<dbReference type="Pfam" id="PF00419">
    <property type="entry name" value="Fimbrial"/>
    <property type="match status" value="1"/>
</dbReference>
<reference evidence="8" key="8">
    <citation type="submission" date="2022-05" db="EMBL/GenBank/DDBJ databases">
        <authorList>
            <person name="Alioto T."/>
            <person name="Alioto T."/>
            <person name="Gomez Garrido J."/>
        </authorList>
    </citation>
    <scope>NUCLEOTIDE SEQUENCE</scope>
    <source>
        <strain evidence="8">112</strain>
    </source>
</reference>
<evidence type="ECO:0000313" key="19">
    <source>
        <dbReference type="Proteomes" id="UP000050520"/>
    </source>
</evidence>
<dbReference type="Proteomes" id="UP000885148">
    <property type="component" value="Unassembled WGS sequence"/>
</dbReference>
<keyword evidence="3 5" id="KW-0732">Signal</keyword>
<dbReference type="EMBL" id="ABKLER030000004">
    <property type="protein sequence ID" value="EMN4144028.1"/>
    <property type="molecule type" value="Genomic_DNA"/>
</dbReference>
<comment type="similarity">
    <text evidence="2">Belongs to the fimbrial protein family.</text>
</comment>
<dbReference type="AlphaFoldDB" id="A0A0D7LAQ6"/>
<dbReference type="Proteomes" id="UP000855471">
    <property type="component" value="Unassembled WGS sequence"/>
</dbReference>
<dbReference type="EMBL" id="ABLGCN030000017">
    <property type="protein sequence ID" value="EMM7460018.1"/>
    <property type="molecule type" value="Genomic_DNA"/>
</dbReference>
<evidence type="ECO:0000313" key="15">
    <source>
        <dbReference type="EMBL" id="KPR56568.1"/>
    </source>
</evidence>
<keyword evidence="4" id="KW-0281">Fimbrium</keyword>
<dbReference type="OrthoDB" id="6613331at2"/>
<evidence type="ECO:0000313" key="11">
    <source>
        <dbReference type="EMBL" id="EMM7460018.1"/>
    </source>
</evidence>
<reference evidence="18" key="9">
    <citation type="submission" date="2022-12" db="EMBL/GenBank/DDBJ databases">
        <title>2953647.</title>
        <authorList>
            <person name="Hergert J."/>
            <person name="Casey R."/>
            <person name="Wagner J."/>
            <person name="Young E.L."/>
            <person name="Oakeson K.F."/>
        </authorList>
    </citation>
    <scope>NUCLEOTIDE SEQUENCE</scope>
    <source>
        <strain evidence="18">2953647</strain>
    </source>
</reference>
<dbReference type="Proteomes" id="UP001279522">
    <property type="component" value="Unassembled WGS sequence"/>
</dbReference>
<evidence type="ECO:0000313" key="17">
    <source>
        <dbReference type="EMBL" id="QLV32101.1"/>
    </source>
</evidence>
<accession>A0A0D7LAQ6</accession>
<reference evidence="17" key="7">
    <citation type="journal article" date="2021" name="Microb. Genom.">
        <title>A genomic epidemiological study shows that prevalence of antimicrobial resistance in Enterobacterales is associated with the livestock host, as well as antimicrobial usage.</title>
        <authorList>
            <person name="AbuOun M."/>
            <person name="Jones H."/>
            <person name="Stubberfield E."/>
            <person name="Gilson D."/>
            <person name="Shaw L.P."/>
            <person name="Hubbard A.T.M."/>
            <person name="Chau K.K."/>
            <person name="Sebra R."/>
            <person name="Peto T.E.A."/>
            <person name="Crook D.W."/>
            <person name="Read D.S."/>
            <person name="Gweon H.S."/>
            <person name="Walker A.S."/>
            <person name="Stoesser N."/>
            <person name="Smith R.P."/>
            <person name="Anjum M.F."/>
            <person name="On Behalf Of The Rehab Consortium."/>
        </authorList>
    </citation>
    <scope>NUCLEOTIDE SEQUENCE</scope>
    <source>
        <strain evidence="17">RHBSTW-00370</strain>
    </source>
</reference>
<dbReference type="GO" id="GO:0009289">
    <property type="term" value="C:pilus"/>
    <property type="evidence" value="ECO:0007669"/>
    <property type="project" value="UniProtKB-SubCell"/>
</dbReference>
<evidence type="ECO:0000313" key="9">
    <source>
        <dbReference type="EMBL" id="EHT9938363.1"/>
    </source>
</evidence>
<keyword evidence="22" id="KW-1185">Reference proteome</keyword>
<dbReference type="InterPro" id="IPR008966">
    <property type="entry name" value="Adhesion_dom_sf"/>
</dbReference>
<dbReference type="InterPro" id="IPR050263">
    <property type="entry name" value="Bact_Fimbrial_Adh_Pro"/>
</dbReference>
<comment type="subcellular location">
    <subcellularLocation>
        <location evidence="1">Fimbrium</location>
    </subcellularLocation>
</comment>
<dbReference type="Proteomes" id="UP000263627">
    <property type="component" value="Chromosome"/>
</dbReference>
<feature type="domain" description="Fimbrial-type adhesion" evidence="6">
    <location>
        <begin position="31"/>
        <end position="179"/>
    </location>
</feature>
<dbReference type="EMBL" id="LJEB01000023">
    <property type="protein sequence ID" value="KPR56568.1"/>
    <property type="molecule type" value="Genomic_DNA"/>
</dbReference>
<dbReference type="PANTHER" id="PTHR33420">
    <property type="entry name" value="FIMBRIAL SUBUNIT ELFA-RELATED"/>
    <property type="match status" value="1"/>
</dbReference>
<evidence type="ECO:0000313" key="16">
    <source>
        <dbReference type="EMBL" id="MDW2757360.1"/>
    </source>
</evidence>
<dbReference type="Proteomes" id="UP001169574">
    <property type="component" value="Unassembled WGS sequence"/>
</dbReference>
<dbReference type="EMBL" id="ABBJDF010000006">
    <property type="protein sequence ID" value="EHT9938363.1"/>
    <property type="molecule type" value="Genomic_DNA"/>
</dbReference>
<dbReference type="EMBL" id="CP114564">
    <property type="protein sequence ID" value="WAZ56556.1"/>
    <property type="molecule type" value="Genomic_DNA"/>
</dbReference>
<evidence type="ECO:0000313" key="21">
    <source>
        <dbReference type="Proteomes" id="UP000512222"/>
    </source>
</evidence>
<evidence type="ECO:0000259" key="6">
    <source>
        <dbReference type="Pfam" id="PF00419"/>
    </source>
</evidence>
<reference evidence="16" key="11">
    <citation type="submission" date="2023-10" db="EMBL/GenBank/DDBJ databases">
        <title>Fecal carriage and genetic characteristics of carbapenem-resistant Enterobacterales among healthy adults from four provinces of China.</title>
        <authorList>
            <person name="Li Y."/>
            <person name="Zhang R."/>
        </authorList>
    </citation>
    <scope>NUCLEOTIDE SEQUENCE</scope>
    <source>
        <strain evidence="16">HN-136</strain>
    </source>
</reference>
<reference evidence="21" key="5">
    <citation type="submission" date="2020-06" db="EMBL/GenBank/DDBJ databases">
        <title>REHAB project genomes.</title>
        <authorList>
            <person name="Shaw L.P."/>
        </authorList>
    </citation>
    <scope>NUCLEOTIDE SEQUENCE [LARGE SCALE GENOMIC DNA]</scope>
    <source>
        <strain evidence="21">RHBSTW-00370</strain>
    </source>
</reference>
<evidence type="ECO:0000256" key="2">
    <source>
        <dbReference type="ARBA" id="ARBA00006671"/>
    </source>
</evidence>
<evidence type="ECO:0000256" key="1">
    <source>
        <dbReference type="ARBA" id="ARBA00004561"/>
    </source>
</evidence>
<sequence length="180" mass="18949">MCKKIIISLLVSSAMATVATSAFAVDTGTVTFNGKILPDSCVVDVNGTATNGTVTFNNLSQTAFGEDKKVGDTQSFAITLTECDAAVANLNIKFDGTRIAGYDDEVLQATGTAQNLGVRMLPEGSSNYVKFDGSDPEAALNKTNGESVVFNYKAEVIQVGSTLPTTGDYTAQATYTLLYR</sequence>
<reference evidence="13" key="6">
    <citation type="submission" date="2020-09" db="EMBL/GenBank/DDBJ databases">
        <authorList>
            <consortium name="NCBI Pathogen Detection Project"/>
        </authorList>
    </citation>
    <scope>NUCLEOTIDE SEQUENCE</scope>
    <source>
        <strain evidence="14">91871</strain>
        <strain evidence="13">O50</strain>
    </source>
</reference>
<proteinExistence type="inferred from homology"/>
<evidence type="ECO:0000313" key="13">
    <source>
        <dbReference type="EMBL" id="HAT3899452.1"/>
    </source>
</evidence>
<dbReference type="RefSeq" id="WP_003837506.1">
    <property type="nucleotide sequence ID" value="NZ_AP026940.1"/>
</dbReference>
<dbReference type="InterPro" id="IPR000259">
    <property type="entry name" value="Adhesion_dom_fimbrial"/>
</dbReference>
<evidence type="ECO:0000313" key="18">
    <source>
        <dbReference type="EMBL" id="WAZ56556.1"/>
    </source>
</evidence>
<evidence type="ECO:0000313" key="7">
    <source>
        <dbReference type="EMBL" id="AXZ46770.1"/>
    </source>
</evidence>
<dbReference type="Proteomes" id="UP001278087">
    <property type="component" value="Unassembled WGS sequence"/>
</dbReference>
<reference evidence="15 19" key="2">
    <citation type="journal article" date="2017" name="PLoS ONE">
        <title>Genomic and phenotypic characterisation of fluoroquinolone resistance mechanisms in Enterobacteriaceae in Durban, South Africa.</title>
        <authorList>
            <person name="Osei Sekyere J."/>
            <person name="Amoako D.G."/>
        </authorList>
    </citation>
    <scope>NUCLEOTIDE SEQUENCE [LARGE SCALE GENOMIC DNA]</scope>
    <source>
        <strain evidence="15 19">ST62:944112508</strain>
    </source>
</reference>
<dbReference type="GeneID" id="87002674"/>
<evidence type="ECO:0000313" key="8">
    <source>
        <dbReference type="EMBL" id="CAH6612340.1"/>
    </source>
</evidence>
<dbReference type="GO" id="GO:0043709">
    <property type="term" value="P:cell adhesion involved in single-species biofilm formation"/>
    <property type="evidence" value="ECO:0007669"/>
    <property type="project" value="TreeGrafter"/>
</dbReference>
<dbReference type="PANTHER" id="PTHR33420:SF3">
    <property type="entry name" value="FIMBRIAL SUBUNIT ELFA"/>
    <property type="match status" value="1"/>
</dbReference>
<name>A0A0D7LAQ6_CITFR</name>
<dbReference type="EMBL" id="DAESCB010000025">
    <property type="protein sequence ID" value="HBH7044605.1"/>
    <property type="molecule type" value="Genomic_DNA"/>
</dbReference>
<evidence type="ECO:0000313" key="14">
    <source>
        <dbReference type="EMBL" id="HBH7044605.1"/>
    </source>
</evidence>
<dbReference type="EMBL" id="DACSXJ010000030">
    <property type="protein sequence ID" value="HAT3899452.1"/>
    <property type="molecule type" value="Genomic_DNA"/>
</dbReference>
<evidence type="ECO:0000313" key="10">
    <source>
        <dbReference type="EMBL" id="ELV3683144.1"/>
    </source>
</evidence>
<protein>
    <submittedName>
        <fullName evidence="8 15">Fimbrial protein</fullName>
    </submittedName>
    <submittedName>
        <fullName evidence="13">Type 1 fimbrial protein</fullName>
    </submittedName>
</protein>
<dbReference type="EMBL" id="JAWPBU010000002">
    <property type="protein sequence ID" value="MDW2757360.1"/>
    <property type="molecule type" value="Genomic_DNA"/>
</dbReference>
<reference evidence="7 20" key="4">
    <citation type="submission" date="2018-09" db="EMBL/GenBank/DDBJ databases">
        <title>Whole genome sequencing of Citrobacter freundii AR_0116.</title>
        <authorList>
            <person name="Conlan S."/>
            <person name="Thomas P.J."/>
            <person name="Mullikin J."/>
            <person name="Frank K.M."/>
            <person name="Segre J.A."/>
        </authorList>
    </citation>
    <scope>NUCLEOTIDE SEQUENCE [LARGE SCALE GENOMIC DNA]</scope>
    <source>
        <strain evidence="7 20">AR_0116</strain>
    </source>
</reference>
<evidence type="ECO:0000256" key="4">
    <source>
        <dbReference type="ARBA" id="ARBA00023263"/>
    </source>
</evidence>
<dbReference type="SUPFAM" id="SSF49401">
    <property type="entry name" value="Bacterial adhesins"/>
    <property type="match status" value="1"/>
</dbReference>
<organism evidence="13">
    <name type="scientific">Citrobacter freundii</name>
    <dbReference type="NCBI Taxonomy" id="546"/>
    <lineage>
        <taxon>Bacteria</taxon>
        <taxon>Pseudomonadati</taxon>
        <taxon>Pseudomonadota</taxon>
        <taxon>Gammaproteobacteria</taxon>
        <taxon>Enterobacterales</taxon>
        <taxon>Enterobacteriaceae</taxon>
        <taxon>Citrobacter</taxon>
        <taxon>Citrobacter freundii complex</taxon>
    </lineage>
</organism>
<dbReference type="Gene3D" id="2.60.40.1090">
    <property type="entry name" value="Fimbrial-type adhesion domain"/>
    <property type="match status" value="1"/>
</dbReference>
<evidence type="ECO:0000313" key="22">
    <source>
        <dbReference type="Proteomes" id="UP001164536"/>
    </source>
</evidence>
<dbReference type="EMBL" id="OW995941">
    <property type="protein sequence ID" value="CAH6612340.1"/>
    <property type="molecule type" value="Genomic_DNA"/>
</dbReference>
<dbReference type="Proteomes" id="UP000789647">
    <property type="component" value="Chromosome"/>
</dbReference>
<evidence type="ECO:0000256" key="5">
    <source>
        <dbReference type="SAM" id="SignalP"/>
    </source>
</evidence>
<evidence type="ECO:0000256" key="3">
    <source>
        <dbReference type="ARBA" id="ARBA00022729"/>
    </source>
</evidence>
<evidence type="ECO:0000313" key="20">
    <source>
        <dbReference type="Proteomes" id="UP000263627"/>
    </source>
</evidence>
<dbReference type="Proteomes" id="UP001164536">
    <property type="component" value="Chromosome"/>
</dbReference>
<feature type="chain" id="PRO_5014510800" evidence="5">
    <location>
        <begin position="25"/>
        <end position="180"/>
    </location>
</feature>
<dbReference type="EMBL" id="CP032184">
    <property type="protein sequence ID" value="AXZ46770.1"/>
    <property type="molecule type" value="Genomic_DNA"/>
</dbReference>
<gene>
    <name evidence="8" type="ORF">AI2935V1_4075</name>
    <name evidence="7" type="ORF">AM363_07265</name>
    <name evidence="15" type="ORF">AN672_06140</name>
    <name evidence="17" type="ORF">HV178_19880</name>
    <name evidence="13" type="ORF">I9Y29_003919</name>
    <name evidence="14" type="ORF">KV121_004749</name>
    <name evidence="9" type="ORF">KY227_001410</name>
    <name evidence="18" type="ORF">O4000_20040</name>
    <name evidence="11" type="ORF">P7U51_004605</name>
    <name evidence="12" type="ORF">PQQ21_001241</name>
    <name evidence="16" type="ORF">RYZ67_02515</name>
    <name evidence="10" type="ORF">SGX49_005676</name>
</gene>
<dbReference type="EMBL" id="ABOSXX010000111">
    <property type="protein sequence ID" value="ELV3683144.1"/>
    <property type="molecule type" value="Genomic_DNA"/>
</dbReference>
<dbReference type="InterPro" id="IPR036937">
    <property type="entry name" value="Adhesion_dom_fimbrial_sf"/>
</dbReference>
<dbReference type="Proteomes" id="UP000050520">
    <property type="component" value="Unassembled WGS sequence"/>
</dbReference>
<dbReference type="EMBL" id="CP056573">
    <property type="protein sequence ID" value="QLV32101.1"/>
    <property type="molecule type" value="Genomic_DNA"/>
</dbReference>
<dbReference type="Proteomes" id="UP000512222">
    <property type="component" value="Chromosome"/>
</dbReference>
<reference evidence="13" key="3">
    <citation type="journal article" date="2018" name="Genome Biol.">
        <title>SKESA: strategic k-mer extension for scrupulous assemblies.</title>
        <authorList>
            <person name="Souvorov A."/>
            <person name="Agarwala R."/>
            <person name="Lipman D.J."/>
        </authorList>
    </citation>
    <scope>NUCLEOTIDE SEQUENCE</scope>
    <source>
        <strain evidence="14">91871</strain>
        <strain evidence="13">O50</strain>
    </source>
</reference>
<evidence type="ECO:0000313" key="12">
    <source>
        <dbReference type="EMBL" id="EMN4144028.1"/>
    </source>
</evidence>